<dbReference type="PROSITE" id="PS50157">
    <property type="entry name" value="ZINC_FINGER_C2H2_2"/>
    <property type="match status" value="1"/>
</dbReference>
<keyword evidence="2" id="KW-0479">Metal-binding</keyword>
<keyword evidence="8" id="KW-0804">Transcription</keyword>
<keyword evidence="4 10" id="KW-0863">Zinc-finger</keyword>
<dbReference type="InterPro" id="IPR013087">
    <property type="entry name" value="Znf_C2H2_type"/>
</dbReference>
<evidence type="ECO:0000259" key="11">
    <source>
        <dbReference type="PROSITE" id="PS50048"/>
    </source>
</evidence>
<evidence type="ECO:0000256" key="3">
    <source>
        <dbReference type="ARBA" id="ARBA00022737"/>
    </source>
</evidence>
<dbReference type="InterPro" id="IPR036236">
    <property type="entry name" value="Znf_C2H2_sf"/>
</dbReference>
<dbReference type="EMBL" id="JNOM01000045">
    <property type="protein sequence ID" value="KNG88765.1"/>
    <property type="molecule type" value="Genomic_DNA"/>
</dbReference>
<dbReference type="OrthoDB" id="654211at2759"/>
<comment type="caution">
    <text evidence="13">The sequence shown here is derived from an EMBL/GenBank/DDBJ whole genome shotgun (WGS) entry which is preliminary data.</text>
</comment>
<keyword evidence="7" id="KW-0238">DNA-binding</keyword>
<dbReference type="SUPFAM" id="SSF57667">
    <property type="entry name" value="beta-beta-alpha zinc fingers"/>
    <property type="match status" value="1"/>
</dbReference>
<dbReference type="AlphaFoldDB" id="A0A0L1JAM9"/>
<dbReference type="PANTHER" id="PTHR40626:SF1">
    <property type="entry name" value="TRANSCRIPTION FACTOR WITH C2H2 AND ZN(2)-CYS(6) DNA BINDING DOMAIN (EUROFUNG)"/>
    <property type="match status" value="1"/>
</dbReference>
<dbReference type="GO" id="GO:0006351">
    <property type="term" value="P:DNA-templated transcription"/>
    <property type="evidence" value="ECO:0007669"/>
    <property type="project" value="InterPro"/>
</dbReference>
<dbReference type="GO" id="GO:0005634">
    <property type="term" value="C:nucleus"/>
    <property type="evidence" value="ECO:0007669"/>
    <property type="project" value="UniProtKB-SubCell"/>
</dbReference>
<keyword evidence="14" id="KW-1185">Reference proteome</keyword>
<keyword evidence="6" id="KW-0805">Transcription regulation</keyword>
<dbReference type="STRING" id="1509407.A0A0L1JAM9"/>
<gene>
    <name evidence="13" type="ORF">ANOM_002777</name>
</gene>
<evidence type="ECO:0000256" key="1">
    <source>
        <dbReference type="ARBA" id="ARBA00004123"/>
    </source>
</evidence>
<dbReference type="GO" id="GO:0000785">
    <property type="term" value="C:chromatin"/>
    <property type="evidence" value="ECO:0007669"/>
    <property type="project" value="TreeGrafter"/>
</dbReference>
<evidence type="ECO:0000256" key="7">
    <source>
        <dbReference type="ARBA" id="ARBA00023125"/>
    </source>
</evidence>
<name>A0A0L1JAM9_ASPN3</name>
<sequence length="637" mass="71509">MFRCSQCDKSYQRKAHLLRHEFTHSGQAASTCPFCKKSFLKPEVARRHSKACAIKYNQQPAPAAKPGRKRQSCDQCFATKRACDKCSPCSRCRSLGQQCTFESQDELSIGSPCSTDISLSPSVQPVTPPKEGSQFSFLRHFTDPCVERDRLAIGTTAECSVRRNLESLYSHLEDALVPPDPMAVNFGDIPGTDLFFRPPLITDEYFPTDLLSYGPTKLSEQLHEIMLELIETSKSMGLDDPEDPPLQLDIAQLAPLFTVSNVAIYISVFFHSLYWHLPVVHFPTFDPGNVSNPLLLSIFLTGATYSSSLDEAALLPRVLDVAEEHVFRKITTLSTQVAPPTHDLTRQTPTIQLLQAALIIEMLQFGQERIETRRRIRIIRHPSLVSLMRCLGIFHLKRSAPPTICTGDDGTWRALVTEEVCIRLASWVFLADGFLTVCFKNRPTISIFEMECPFPWRTELWEAENASAFSRIAATDAAKLPMPSVREAIRLLLDNSEAGPVASSFPLSAEHLLIMIYGESRDNLIFPHHSAKDMMTTALNSLAFLARTDFFGSVPLKKIKSAATKWKQIWNSVYQDTSNDQILPLGYPKHAEELWLLLTAMLDIATENSTKLPYLDNAATDDLGKLNEFIQWCCRDT</sequence>
<dbReference type="PROSITE" id="PS00028">
    <property type="entry name" value="ZINC_FINGER_C2H2_1"/>
    <property type="match status" value="1"/>
</dbReference>
<accession>A0A0L1JAM9</accession>
<feature type="domain" description="C2H2-type" evidence="12">
    <location>
        <begin position="2"/>
        <end position="29"/>
    </location>
</feature>
<dbReference type="GO" id="GO:0009893">
    <property type="term" value="P:positive regulation of metabolic process"/>
    <property type="evidence" value="ECO:0007669"/>
    <property type="project" value="UniProtKB-ARBA"/>
</dbReference>
<dbReference type="CDD" id="cd12148">
    <property type="entry name" value="fungal_TF_MHR"/>
    <property type="match status" value="1"/>
</dbReference>
<dbReference type="Gene3D" id="3.30.160.60">
    <property type="entry name" value="Classic Zinc Finger"/>
    <property type="match status" value="1"/>
</dbReference>
<dbReference type="InterPro" id="IPR001138">
    <property type="entry name" value="Zn2Cys6_DnaBD"/>
</dbReference>
<evidence type="ECO:0000256" key="6">
    <source>
        <dbReference type="ARBA" id="ARBA00023015"/>
    </source>
</evidence>
<keyword evidence="3" id="KW-0677">Repeat</keyword>
<dbReference type="InterPro" id="IPR007219">
    <property type="entry name" value="XnlR_reg_dom"/>
</dbReference>
<dbReference type="PANTHER" id="PTHR40626">
    <property type="entry name" value="MIP31509P"/>
    <property type="match status" value="1"/>
</dbReference>
<dbReference type="GeneID" id="26804581"/>
<dbReference type="PROSITE" id="PS50048">
    <property type="entry name" value="ZN2_CY6_FUNGAL_2"/>
    <property type="match status" value="1"/>
</dbReference>
<protein>
    <submittedName>
        <fullName evidence="13">Uncharacterized protein</fullName>
    </submittedName>
</protein>
<evidence type="ECO:0000256" key="8">
    <source>
        <dbReference type="ARBA" id="ARBA00023163"/>
    </source>
</evidence>
<dbReference type="Pfam" id="PF04082">
    <property type="entry name" value="Fungal_trans"/>
    <property type="match status" value="1"/>
</dbReference>
<evidence type="ECO:0000259" key="12">
    <source>
        <dbReference type="PROSITE" id="PS50157"/>
    </source>
</evidence>
<comment type="subcellular location">
    <subcellularLocation>
        <location evidence="1">Nucleus</location>
    </subcellularLocation>
</comment>
<proteinExistence type="predicted"/>
<evidence type="ECO:0000256" key="5">
    <source>
        <dbReference type="ARBA" id="ARBA00022833"/>
    </source>
</evidence>
<dbReference type="SUPFAM" id="SSF57701">
    <property type="entry name" value="Zn2/Cys6 DNA-binding domain"/>
    <property type="match status" value="1"/>
</dbReference>
<dbReference type="GO" id="GO:0000981">
    <property type="term" value="F:DNA-binding transcription factor activity, RNA polymerase II-specific"/>
    <property type="evidence" value="ECO:0007669"/>
    <property type="project" value="InterPro"/>
</dbReference>
<dbReference type="InterPro" id="IPR036864">
    <property type="entry name" value="Zn2-C6_fun-type_DNA-bd_sf"/>
</dbReference>
<feature type="domain" description="Zn(2)-C6 fungal-type" evidence="11">
    <location>
        <begin position="72"/>
        <end position="101"/>
    </location>
</feature>
<evidence type="ECO:0000256" key="4">
    <source>
        <dbReference type="ARBA" id="ARBA00022771"/>
    </source>
</evidence>
<dbReference type="GO" id="GO:0000978">
    <property type="term" value="F:RNA polymerase II cis-regulatory region sequence-specific DNA binding"/>
    <property type="evidence" value="ECO:0007669"/>
    <property type="project" value="InterPro"/>
</dbReference>
<evidence type="ECO:0000313" key="14">
    <source>
        <dbReference type="Proteomes" id="UP000037505"/>
    </source>
</evidence>
<dbReference type="SMART" id="SM00066">
    <property type="entry name" value="GAL4"/>
    <property type="match status" value="1"/>
</dbReference>
<organism evidence="13 14">
    <name type="scientific">Aspergillus nomiae NRRL (strain ATCC 15546 / NRRL 13137 / CBS 260.88 / M93)</name>
    <dbReference type="NCBI Taxonomy" id="1509407"/>
    <lineage>
        <taxon>Eukaryota</taxon>
        <taxon>Fungi</taxon>
        <taxon>Dikarya</taxon>
        <taxon>Ascomycota</taxon>
        <taxon>Pezizomycotina</taxon>
        <taxon>Eurotiomycetes</taxon>
        <taxon>Eurotiomycetidae</taxon>
        <taxon>Eurotiales</taxon>
        <taxon>Aspergillaceae</taxon>
        <taxon>Aspergillus</taxon>
        <taxon>Aspergillus subgen. Circumdati</taxon>
    </lineage>
</organism>
<dbReference type="InterPro" id="IPR051059">
    <property type="entry name" value="VerF-like"/>
</dbReference>
<keyword evidence="9" id="KW-0539">Nucleus</keyword>
<dbReference type="GO" id="GO:0008270">
    <property type="term" value="F:zinc ion binding"/>
    <property type="evidence" value="ECO:0007669"/>
    <property type="project" value="UniProtKB-KW"/>
</dbReference>
<dbReference type="RefSeq" id="XP_015409688.1">
    <property type="nucleotide sequence ID" value="XM_015548034.1"/>
</dbReference>
<dbReference type="Proteomes" id="UP000037505">
    <property type="component" value="Unassembled WGS sequence"/>
</dbReference>
<evidence type="ECO:0000256" key="2">
    <source>
        <dbReference type="ARBA" id="ARBA00022723"/>
    </source>
</evidence>
<keyword evidence="5" id="KW-0862">Zinc</keyword>
<reference evidence="13 14" key="1">
    <citation type="submission" date="2014-06" db="EMBL/GenBank/DDBJ databases">
        <title>The Genome of the Aflatoxigenic Filamentous Fungus Aspergillus nomius.</title>
        <authorList>
            <person name="Moore M.G."/>
            <person name="Shannon B.M."/>
            <person name="Brian M.M."/>
        </authorList>
    </citation>
    <scope>NUCLEOTIDE SEQUENCE [LARGE SCALE GENOMIC DNA]</scope>
    <source>
        <strain evidence="13 14">NRRL 13137</strain>
    </source>
</reference>
<evidence type="ECO:0000256" key="9">
    <source>
        <dbReference type="ARBA" id="ARBA00023242"/>
    </source>
</evidence>
<dbReference type="CDD" id="cd00067">
    <property type="entry name" value="GAL4"/>
    <property type="match status" value="1"/>
</dbReference>
<evidence type="ECO:0000256" key="10">
    <source>
        <dbReference type="PROSITE-ProRule" id="PRU00042"/>
    </source>
</evidence>
<evidence type="ECO:0000313" key="13">
    <source>
        <dbReference type="EMBL" id="KNG88765.1"/>
    </source>
</evidence>